<feature type="compositionally biased region" description="Basic and acidic residues" evidence="1">
    <location>
        <begin position="8"/>
        <end position="23"/>
    </location>
</feature>
<dbReference type="Proteomes" id="UP000234323">
    <property type="component" value="Unassembled WGS sequence"/>
</dbReference>
<reference evidence="2 3" key="1">
    <citation type="submission" date="2015-10" db="EMBL/GenBank/DDBJ databases">
        <title>Genome analyses suggest a sexual origin of heterokaryosis in a supposedly ancient asexual fungus.</title>
        <authorList>
            <person name="Ropars J."/>
            <person name="Sedzielewska K."/>
            <person name="Noel J."/>
            <person name="Charron P."/>
            <person name="Farinelli L."/>
            <person name="Marton T."/>
            <person name="Kruger M."/>
            <person name="Pelin A."/>
            <person name="Brachmann A."/>
            <person name="Corradi N."/>
        </authorList>
    </citation>
    <scope>NUCLEOTIDE SEQUENCE [LARGE SCALE GENOMIC DNA]</scope>
    <source>
        <strain evidence="2 3">A4</strain>
    </source>
</reference>
<protein>
    <submittedName>
        <fullName evidence="2">Uncharacterized protein</fullName>
    </submittedName>
</protein>
<feature type="region of interest" description="Disordered" evidence="1">
    <location>
        <begin position="1"/>
        <end position="23"/>
    </location>
</feature>
<feature type="region of interest" description="Disordered" evidence="1">
    <location>
        <begin position="362"/>
        <end position="397"/>
    </location>
</feature>
<dbReference type="VEuPathDB" id="FungiDB:RhiirFUN_019837"/>
<name>A0A2I1H1T4_9GLOM</name>
<dbReference type="EMBL" id="LLXI01001281">
    <property type="protein sequence ID" value="PKY52850.1"/>
    <property type="molecule type" value="Genomic_DNA"/>
</dbReference>
<feature type="compositionally biased region" description="Acidic residues" evidence="1">
    <location>
        <begin position="370"/>
        <end position="383"/>
    </location>
</feature>
<dbReference type="VEuPathDB" id="FungiDB:RhiirA1_474402"/>
<proteinExistence type="predicted"/>
<keyword evidence="3" id="KW-1185">Reference proteome</keyword>
<evidence type="ECO:0000313" key="2">
    <source>
        <dbReference type="EMBL" id="PKY52850.1"/>
    </source>
</evidence>
<sequence>MAYQTNEPTRDDNDALTDNRRLSQEVSDLRAKCLQLERRNNELTKHTAVVATEIARLREDNEFLAGVNAEFGSENDDLKEEVNELKTKLEQYQIRSSSESLDVIDVPEERLAKRFKSDGSKKGKKTVHYAEIQPKEEQEEQREKEARIEMKMILKTIKPNDNLDDNETFNSPKNVEIRSRLIPELRKAMFPNYKPSVAQLTNWLSALHKSRRSQTQLKKSGKSDEDSRRVHNNSRVQNKKLRRIKAAKDLYRKGDERIIGYEKRQLLKMLANRSYHSPEISESDEENPDKTIVCVYDYSWRSQELKNLLRNVIDSHSADIQTAKLQRPRQYDDEVQHFDRIHPEDAPQWSYIEQEDFLYDTEIDSKSGFDEDEDYGEETEEVLIDSQKSAAGDDLAE</sequence>
<comment type="caution">
    <text evidence="2">The sequence shown here is derived from an EMBL/GenBank/DDBJ whole genome shotgun (WGS) entry which is preliminary data.</text>
</comment>
<feature type="region of interest" description="Disordered" evidence="1">
    <location>
        <begin position="209"/>
        <end position="236"/>
    </location>
</feature>
<evidence type="ECO:0000313" key="3">
    <source>
        <dbReference type="Proteomes" id="UP000234323"/>
    </source>
</evidence>
<gene>
    <name evidence="2" type="ORF">RhiirA4_547374</name>
</gene>
<dbReference type="AlphaFoldDB" id="A0A2I1H1T4"/>
<dbReference type="VEuPathDB" id="FungiDB:FUN_001161"/>
<evidence type="ECO:0000256" key="1">
    <source>
        <dbReference type="SAM" id="MobiDB-lite"/>
    </source>
</evidence>
<organism evidence="2 3">
    <name type="scientific">Rhizophagus irregularis</name>
    <dbReference type="NCBI Taxonomy" id="588596"/>
    <lineage>
        <taxon>Eukaryota</taxon>
        <taxon>Fungi</taxon>
        <taxon>Fungi incertae sedis</taxon>
        <taxon>Mucoromycota</taxon>
        <taxon>Glomeromycotina</taxon>
        <taxon>Glomeromycetes</taxon>
        <taxon>Glomerales</taxon>
        <taxon>Glomeraceae</taxon>
        <taxon>Rhizophagus</taxon>
    </lineage>
</organism>
<accession>A0A2I1H1T4</accession>